<organism evidence="13 14">
    <name type="scientific">Cryoendolithus antarcticus</name>
    <dbReference type="NCBI Taxonomy" id="1507870"/>
    <lineage>
        <taxon>Eukaryota</taxon>
        <taxon>Fungi</taxon>
        <taxon>Dikarya</taxon>
        <taxon>Ascomycota</taxon>
        <taxon>Pezizomycotina</taxon>
        <taxon>Dothideomycetes</taxon>
        <taxon>Dothideomycetidae</taxon>
        <taxon>Cladosporiales</taxon>
        <taxon>Cladosporiaceae</taxon>
        <taxon>Cryoendolithus</taxon>
    </lineage>
</organism>
<dbReference type="InParanoid" id="A0A1V8SYD1"/>
<dbReference type="AlphaFoldDB" id="A0A1V8SYD1"/>
<dbReference type="PROSITE" id="PS50011">
    <property type="entry name" value="PROTEIN_KINASE_DOM"/>
    <property type="match status" value="1"/>
</dbReference>
<reference evidence="14" key="1">
    <citation type="submission" date="2017-03" db="EMBL/GenBank/DDBJ databases">
        <title>Genomes of endolithic fungi from Antarctica.</title>
        <authorList>
            <person name="Coleine C."/>
            <person name="Masonjones S."/>
            <person name="Stajich J.E."/>
        </authorList>
    </citation>
    <scope>NUCLEOTIDE SEQUENCE [LARGE SCALE GENOMIC DNA]</scope>
    <source>
        <strain evidence="14">CCFEE 5527</strain>
    </source>
</reference>
<evidence type="ECO:0000256" key="2">
    <source>
        <dbReference type="ARBA" id="ARBA00012513"/>
    </source>
</evidence>
<sequence>MDDEATQPTQDPRRQGLTNSGLTHEDVSDLLCILHPCSPAAFKIVAHTALRCPQNVLQTRSFDDYDDGVTQSVLEEQETFILGSDSAAQAMDLALRFSAKVVRPHMGFVFGRNATVCDIVVDTDTIKRVSNVHFRIFINESGSLMLEDLSTNGTVVDDVVLRSKDQARAQTRMLTPGSIIQILSPKAEEVVKFIVRIPNREGHEQEHQSKLIAYVHNMALAVARAQEAAPNDVARRLRPANETHHAGPQKMGLTNKHFGMHWSGGEKYNVVGQIGKGAFATVYQIATKNDGQLYAAKELEKRRFMKNGVLDRKVNNEMQIMKAIQHENVVQYVEYQDVGHHLYIIMEFVSCGDLQQFLHRNPGPPEPIPEDLGRKMSAQVFDALDYLHKKKITHRDIKPDNILIADLDPDSFTIKLSDFGLSKIVKDNEDTFLKTFCGTLLYCAPEVFPHYDAHVASNKKRPHWNRNAPTNKFHSYSQSVDIWSYGAVLWFSLCVKPPFEGVADNTGKGMFDKIMMTPLDPTDLTKQGVSDYAVALLMEMLNTDPAVRPTPAYCLSHPWFGNERIVLEGASDFADGLAVIDEEHEFELVEQPDMSQLSIGEEEDDQASEVSLHSGDIQFFDPRQSKRFKSAAFAYRDREGSLIGSSPEVLFDHIPIVNQAAPAAAASALPAQPKLFGEISQSALDSSSVFGNRQHPALDSMDSRSSSSGGSNRSVHQPQENGAVASASLMGAESMVRDLHMDSPNHSGSSPGGEVNEPTTPVQEIEQLTPNEITPRPAQPKAFSPPRPTSQRVFSRQIQMEFPPSIFYDSSDPNTHNLEYASRASGHDFLVQPRYLVSSKSLDKVKTEDVKPDQIGYLEDPSASSETTQEDVDQDTSPPIPQSQFRKPPPRLGKLIPLPGSFYTEPLILTTQEAHWGRALNNTHVYPHREDVRVAKRAMIFKWHAPPPTPANKLSDPADSTDSDAWTKLPNLHCMLSTESRTGLRVNGIPLHRPEPDGTYYYGRIYTGDVIEILKEVKGKQGLSFVVQLHQGEGKAGRPVGEQNFREIRADAGKGSGETGKQFSREIAAYGAVKGMGEVEKVEGLGEPFKMAKAEMA</sequence>
<dbReference type="Proteomes" id="UP000192596">
    <property type="component" value="Unassembled WGS sequence"/>
</dbReference>
<gene>
    <name evidence="13" type="ORF">B0A48_10763</name>
</gene>
<dbReference type="GO" id="GO:0051598">
    <property type="term" value="P:meiotic recombination checkpoint signaling"/>
    <property type="evidence" value="ECO:0007669"/>
    <property type="project" value="TreeGrafter"/>
</dbReference>
<keyword evidence="6 9" id="KW-0067">ATP-binding</keyword>
<name>A0A1V8SYD1_9PEZI</name>
<feature type="compositionally biased region" description="Polar residues" evidence="10">
    <location>
        <begin position="757"/>
        <end position="772"/>
    </location>
</feature>
<dbReference type="EC" id="2.7.11.1" evidence="2"/>
<evidence type="ECO:0000256" key="10">
    <source>
        <dbReference type="SAM" id="MobiDB-lite"/>
    </source>
</evidence>
<dbReference type="PROSITE" id="PS00107">
    <property type="entry name" value="PROTEIN_KINASE_ATP"/>
    <property type="match status" value="1"/>
</dbReference>
<dbReference type="Pfam" id="PF00069">
    <property type="entry name" value="Pkinase"/>
    <property type="match status" value="1"/>
</dbReference>
<accession>A0A1V8SYD1</accession>
<feature type="region of interest" description="Disordered" evidence="10">
    <location>
        <begin position="1"/>
        <end position="21"/>
    </location>
</feature>
<dbReference type="GO" id="GO:0004674">
    <property type="term" value="F:protein serine/threonine kinase activity"/>
    <property type="evidence" value="ECO:0007669"/>
    <property type="project" value="UniProtKB-KW"/>
</dbReference>
<keyword evidence="14" id="KW-1185">Reference proteome</keyword>
<feature type="binding site" evidence="9">
    <location>
        <position position="297"/>
    </location>
    <ligand>
        <name>ATP</name>
        <dbReference type="ChEBI" id="CHEBI:30616"/>
    </ligand>
</feature>
<dbReference type="GO" id="GO:0005524">
    <property type="term" value="F:ATP binding"/>
    <property type="evidence" value="ECO:0007669"/>
    <property type="project" value="UniProtKB-UniRule"/>
</dbReference>
<feature type="compositionally biased region" description="Low complexity" evidence="10">
    <location>
        <begin position="699"/>
        <end position="714"/>
    </location>
</feature>
<feature type="domain" description="FHA" evidence="11">
    <location>
        <begin position="108"/>
        <end position="161"/>
    </location>
</feature>
<evidence type="ECO:0000256" key="3">
    <source>
        <dbReference type="ARBA" id="ARBA00022527"/>
    </source>
</evidence>
<keyword evidence="5" id="KW-0418">Kinase</keyword>
<dbReference type="InterPro" id="IPR008271">
    <property type="entry name" value="Ser/Thr_kinase_AS"/>
</dbReference>
<feature type="region of interest" description="Disordered" evidence="10">
    <location>
        <begin position="844"/>
        <end position="892"/>
    </location>
</feature>
<comment type="similarity">
    <text evidence="1">Belongs to the protein kinase superfamily. CAMK Ser/Thr protein kinase family. CHEK2 subfamily.</text>
</comment>
<dbReference type="STRING" id="1507870.A0A1V8SYD1"/>
<keyword evidence="3" id="KW-0723">Serine/threonine-protein kinase</keyword>
<evidence type="ECO:0000256" key="4">
    <source>
        <dbReference type="ARBA" id="ARBA00022741"/>
    </source>
</evidence>
<proteinExistence type="inferred from homology"/>
<dbReference type="Pfam" id="PF00498">
    <property type="entry name" value="FHA"/>
    <property type="match status" value="1"/>
</dbReference>
<dbReference type="FunFam" id="3.30.200.20:FF:000470">
    <property type="entry name" value="Serine/threonine-protein kinase RAD53"/>
    <property type="match status" value="1"/>
</dbReference>
<dbReference type="InterPro" id="IPR000719">
    <property type="entry name" value="Prot_kinase_dom"/>
</dbReference>
<evidence type="ECO:0000313" key="13">
    <source>
        <dbReference type="EMBL" id="OQO04153.1"/>
    </source>
</evidence>
<evidence type="ECO:0000313" key="14">
    <source>
        <dbReference type="Proteomes" id="UP000192596"/>
    </source>
</evidence>
<dbReference type="InterPro" id="IPR008984">
    <property type="entry name" value="SMAD_FHA_dom_sf"/>
</dbReference>
<dbReference type="InterPro" id="IPR011009">
    <property type="entry name" value="Kinase-like_dom_sf"/>
</dbReference>
<comment type="caution">
    <text evidence="13">The sequence shown here is derived from an EMBL/GenBank/DDBJ whole genome shotgun (WGS) entry which is preliminary data.</text>
</comment>
<evidence type="ECO:0000256" key="9">
    <source>
        <dbReference type="PROSITE-ProRule" id="PRU10141"/>
    </source>
</evidence>
<dbReference type="SUPFAM" id="SSF49879">
    <property type="entry name" value="SMAD/FHA domain"/>
    <property type="match status" value="1"/>
</dbReference>
<dbReference type="InterPro" id="IPR017441">
    <property type="entry name" value="Protein_kinase_ATP_BS"/>
</dbReference>
<dbReference type="SMART" id="SM00220">
    <property type="entry name" value="S_TKc"/>
    <property type="match status" value="1"/>
</dbReference>
<feature type="region of interest" description="Disordered" evidence="10">
    <location>
        <begin position="687"/>
        <end position="720"/>
    </location>
</feature>
<dbReference type="SMART" id="SM00240">
    <property type="entry name" value="FHA"/>
    <property type="match status" value="1"/>
</dbReference>
<dbReference type="Gene3D" id="2.60.200.20">
    <property type="match status" value="1"/>
</dbReference>
<evidence type="ECO:0000256" key="1">
    <source>
        <dbReference type="ARBA" id="ARBA00005575"/>
    </source>
</evidence>
<keyword evidence="4 9" id="KW-0547">Nucleotide-binding</keyword>
<feature type="region of interest" description="Disordered" evidence="10">
    <location>
        <begin position="739"/>
        <end position="792"/>
    </location>
</feature>
<feature type="domain" description="Protein kinase" evidence="12">
    <location>
        <begin position="268"/>
        <end position="560"/>
    </location>
</feature>
<dbReference type="GO" id="GO:0005634">
    <property type="term" value="C:nucleus"/>
    <property type="evidence" value="ECO:0007669"/>
    <property type="project" value="TreeGrafter"/>
</dbReference>
<dbReference type="PROSITE" id="PS00108">
    <property type="entry name" value="PROTEIN_KINASE_ST"/>
    <property type="match status" value="1"/>
</dbReference>
<dbReference type="InterPro" id="IPR000253">
    <property type="entry name" value="FHA_dom"/>
</dbReference>
<comment type="catalytic activity">
    <reaction evidence="7">
        <text>L-threonyl-[protein] + ATP = O-phospho-L-threonyl-[protein] + ADP + H(+)</text>
        <dbReference type="Rhea" id="RHEA:46608"/>
        <dbReference type="Rhea" id="RHEA-COMP:11060"/>
        <dbReference type="Rhea" id="RHEA-COMP:11605"/>
        <dbReference type="ChEBI" id="CHEBI:15378"/>
        <dbReference type="ChEBI" id="CHEBI:30013"/>
        <dbReference type="ChEBI" id="CHEBI:30616"/>
        <dbReference type="ChEBI" id="CHEBI:61977"/>
        <dbReference type="ChEBI" id="CHEBI:456216"/>
        <dbReference type="EC" id="2.7.11.1"/>
    </reaction>
</comment>
<evidence type="ECO:0000256" key="7">
    <source>
        <dbReference type="ARBA" id="ARBA00047899"/>
    </source>
</evidence>
<evidence type="ECO:0000256" key="6">
    <source>
        <dbReference type="ARBA" id="ARBA00022840"/>
    </source>
</evidence>
<dbReference type="CDD" id="cd00060">
    <property type="entry name" value="FHA"/>
    <property type="match status" value="1"/>
</dbReference>
<evidence type="ECO:0000256" key="8">
    <source>
        <dbReference type="ARBA" id="ARBA00048679"/>
    </source>
</evidence>
<dbReference type="GO" id="GO:0005737">
    <property type="term" value="C:cytoplasm"/>
    <property type="evidence" value="ECO:0007669"/>
    <property type="project" value="TreeGrafter"/>
</dbReference>
<protein>
    <recommendedName>
        <fullName evidence="2">non-specific serine/threonine protein kinase</fullName>
        <ecNumber evidence="2">2.7.11.1</ecNumber>
    </recommendedName>
</protein>
<keyword evidence="5" id="KW-0808">Transferase</keyword>
<dbReference type="SUPFAM" id="SSF56112">
    <property type="entry name" value="Protein kinase-like (PK-like)"/>
    <property type="match status" value="1"/>
</dbReference>
<dbReference type="PROSITE" id="PS50006">
    <property type="entry name" value="FHA_DOMAIN"/>
    <property type="match status" value="1"/>
</dbReference>
<evidence type="ECO:0000259" key="12">
    <source>
        <dbReference type="PROSITE" id="PS50011"/>
    </source>
</evidence>
<evidence type="ECO:0000259" key="11">
    <source>
        <dbReference type="PROSITE" id="PS50006"/>
    </source>
</evidence>
<dbReference type="Gene3D" id="1.10.510.10">
    <property type="entry name" value="Transferase(Phosphotransferase) domain 1"/>
    <property type="match status" value="1"/>
</dbReference>
<evidence type="ECO:0000256" key="5">
    <source>
        <dbReference type="ARBA" id="ARBA00022777"/>
    </source>
</evidence>
<comment type="catalytic activity">
    <reaction evidence="8">
        <text>L-seryl-[protein] + ATP = O-phospho-L-seryl-[protein] + ADP + H(+)</text>
        <dbReference type="Rhea" id="RHEA:17989"/>
        <dbReference type="Rhea" id="RHEA-COMP:9863"/>
        <dbReference type="Rhea" id="RHEA-COMP:11604"/>
        <dbReference type="ChEBI" id="CHEBI:15378"/>
        <dbReference type="ChEBI" id="CHEBI:29999"/>
        <dbReference type="ChEBI" id="CHEBI:30616"/>
        <dbReference type="ChEBI" id="CHEBI:83421"/>
        <dbReference type="ChEBI" id="CHEBI:456216"/>
        <dbReference type="EC" id="2.7.11.1"/>
    </reaction>
</comment>
<dbReference type="OrthoDB" id="504170at2759"/>
<dbReference type="EMBL" id="NAJO01000022">
    <property type="protein sequence ID" value="OQO04153.1"/>
    <property type="molecule type" value="Genomic_DNA"/>
</dbReference>
<dbReference type="PANTHER" id="PTHR44167">
    <property type="entry name" value="OVARIAN-SPECIFIC SERINE/THREONINE-PROTEIN KINASE LOK-RELATED"/>
    <property type="match status" value="1"/>
</dbReference>
<dbReference type="PANTHER" id="PTHR44167:SF24">
    <property type="entry name" value="SERINE_THREONINE-PROTEIN KINASE CHK2"/>
    <property type="match status" value="1"/>
</dbReference>